<name>A0ACA9RPD9_9GLOM</name>
<dbReference type="Proteomes" id="UP000789920">
    <property type="component" value="Unassembled WGS sequence"/>
</dbReference>
<comment type="caution">
    <text evidence="1">The sequence shown here is derived from an EMBL/GenBank/DDBJ whole genome shotgun (WGS) entry which is preliminary data.</text>
</comment>
<sequence>MTSVYDQYSTSTSSRANSVNRPSVVPISALLNPEPDGHVVSPASTTSTTSTKSTSSTTTNSDNYESIDD</sequence>
<organism evidence="1 2">
    <name type="scientific">Racocetra persica</name>
    <dbReference type="NCBI Taxonomy" id="160502"/>
    <lineage>
        <taxon>Eukaryota</taxon>
        <taxon>Fungi</taxon>
        <taxon>Fungi incertae sedis</taxon>
        <taxon>Mucoromycota</taxon>
        <taxon>Glomeromycotina</taxon>
        <taxon>Glomeromycetes</taxon>
        <taxon>Diversisporales</taxon>
        <taxon>Gigasporaceae</taxon>
        <taxon>Racocetra</taxon>
    </lineage>
</organism>
<protein>
    <submittedName>
        <fullName evidence="1">11065_t:CDS:1</fullName>
    </submittedName>
</protein>
<proteinExistence type="predicted"/>
<gene>
    <name evidence="1" type="ORF">RPERSI_LOCUS21667</name>
</gene>
<keyword evidence="2" id="KW-1185">Reference proteome</keyword>
<reference evidence="1" key="1">
    <citation type="submission" date="2021-06" db="EMBL/GenBank/DDBJ databases">
        <authorList>
            <person name="Kallberg Y."/>
            <person name="Tangrot J."/>
            <person name="Rosling A."/>
        </authorList>
    </citation>
    <scope>NUCLEOTIDE SEQUENCE</scope>
    <source>
        <strain evidence="1">MA461A</strain>
    </source>
</reference>
<dbReference type="EMBL" id="CAJVQC010064019">
    <property type="protein sequence ID" value="CAG8804163.1"/>
    <property type="molecule type" value="Genomic_DNA"/>
</dbReference>
<feature type="non-terminal residue" evidence="1">
    <location>
        <position position="69"/>
    </location>
</feature>
<evidence type="ECO:0000313" key="1">
    <source>
        <dbReference type="EMBL" id="CAG8804163.1"/>
    </source>
</evidence>
<evidence type="ECO:0000313" key="2">
    <source>
        <dbReference type="Proteomes" id="UP000789920"/>
    </source>
</evidence>
<accession>A0ACA9RPD9</accession>